<sequence>MTPAAQTIFTGERRDGTTFAVDQWQLASAVTLLALRAGRGVLSLTASGWALAREDVERGYRWRLSMQRPSQNTLTLHLHDTRQTTPHRVQLIDITGSPDGGLRAHHRTLTAAKPGLSGDTETDTHLAIMLTMLRENGGTLSAHPDELAATAELIHSGHHWRVVELPFSGKAKTFQLEEPEEPPG</sequence>
<proteinExistence type="predicted"/>
<protein>
    <submittedName>
        <fullName evidence="1">Uncharacterized protein</fullName>
    </submittedName>
</protein>
<evidence type="ECO:0000313" key="1">
    <source>
        <dbReference type="EMBL" id="TKG72735.1"/>
    </source>
</evidence>
<dbReference type="EMBL" id="SWMS01000002">
    <property type="protein sequence ID" value="TKG72735.1"/>
    <property type="molecule type" value="Genomic_DNA"/>
</dbReference>
<gene>
    <name evidence="1" type="ORF">FCN18_05740</name>
</gene>
<dbReference type="RefSeq" id="WP_137093670.1">
    <property type="nucleotide sequence ID" value="NZ_SWMS01000002.1"/>
</dbReference>
<name>A0ABY2SCJ0_9PSEU</name>
<evidence type="ECO:0000313" key="2">
    <source>
        <dbReference type="Proteomes" id="UP000309992"/>
    </source>
</evidence>
<organism evidence="1 2">
    <name type="scientific">Prauserella endophytica</name>
    <dbReference type="NCBI Taxonomy" id="1592324"/>
    <lineage>
        <taxon>Bacteria</taxon>
        <taxon>Bacillati</taxon>
        <taxon>Actinomycetota</taxon>
        <taxon>Actinomycetes</taxon>
        <taxon>Pseudonocardiales</taxon>
        <taxon>Pseudonocardiaceae</taxon>
        <taxon>Prauserella</taxon>
        <taxon>Prauserella coralliicola group</taxon>
    </lineage>
</organism>
<keyword evidence="2" id="KW-1185">Reference proteome</keyword>
<accession>A0ABY2SCJ0</accession>
<dbReference type="Proteomes" id="UP000309992">
    <property type="component" value="Unassembled WGS sequence"/>
</dbReference>
<reference evidence="1 2" key="1">
    <citation type="journal article" date="2015" name="Antonie Van Leeuwenhoek">
        <title>Prauserella endophytica sp. nov., an endophytic actinobacterium isolated from Tamarix taklamakanensis.</title>
        <authorList>
            <person name="Liu J.M."/>
            <person name="Habden X."/>
            <person name="Guo L."/>
            <person name="Tuo L."/>
            <person name="Jiang Z.K."/>
            <person name="Liu S.W."/>
            <person name="Liu X.F."/>
            <person name="Chen L."/>
            <person name="Li R.F."/>
            <person name="Zhang Y.Q."/>
            <person name="Sun C.H."/>
        </authorList>
    </citation>
    <scope>NUCLEOTIDE SEQUENCE [LARGE SCALE GENOMIC DNA]</scope>
    <source>
        <strain evidence="1 2">CGMCC 4.7182</strain>
    </source>
</reference>
<comment type="caution">
    <text evidence="1">The sequence shown here is derived from an EMBL/GenBank/DDBJ whole genome shotgun (WGS) entry which is preliminary data.</text>
</comment>